<feature type="domain" description="EF-hand" evidence="7">
    <location>
        <begin position="226"/>
        <end position="261"/>
    </location>
</feature>
<evidence type="ECO:0000256" key="4">
    <source>
        <dbReference type="ARBA" id="ARBA00022723"/>
    </source>
</evidence>
<dbReference type="CDD" id="cd00051">
    <property type="entry name" value="EFh"/>
    <property type="match status" value="5"/>
</dbReference>
<evidence type="ECO:0000313" key="8">
    <source>
        <dbReference type="Proteomes" id="UP001652622"/>
    </source>
</evidence>
<sequence>MANRLSEDDIRELKGAFALFDQDGDGLITSKEVVTVMRSLGKNPTESEVRSIIGEIEAHKSKVDFPRFLSVMARRTRNSDTEEEIRAAFRVFDRNGDGYINTAELRHVLTVVGEKLTDEEVKLLFKEMDKNGDGKVNYEELARIMVEKIMNPDLAYSYLQEQRETHNVGCNATGKMSHEFTEAEIGVFKEAFSHFDLDGDGVITKKELGTIMRSLEHVLLHLQEGFTDEMVEEMLKEADLDEDGKVTFEEFLKMLAKKEALCVRRELGWEQAMACRFKGLSTRKDQPCLHLRFCPKTQKFFLRFKNWICKPRTGEELLSAILVGGTEEDTMSSLTEQEIAEYKEAFMLFDRNGDGTITTRELGTVLRSLGQNPTEAELREIVHKLETHKNGTIDFPDFLNLMEKEIKNRDCDEIRKAFQVFDKDGNGYISAAELRHIMTNLGEKLSREEVEEMLKVADLDGDGQMNYEEFLRMMTSK</sequence>
<dbReference type="PROSITE" id="PS00018">
    <property type="entry name" value="EF_HAND_1"/>
    <property type="match status" value="8"/>
</dbReference>
<dbReference type="Gene3D" id="1.10.238.10">
    <property type="entry name" value="EF-hand"/>
    <property type="match status" value="5"/>
</dbReference>
<keyword evidence="5" id="KW-0677">Repeat</keyword>
<organism evidence="8 9">
    <name type="scientific">Pantherophis guttatus</name>
    <name type="common">Corn snake</name>
    <name type="synonym">Elaphe guttata</name>
    <dbReference type="NCBI Taxonomy" id="94885"/>
    <lineage>
        <taxon>Eukaryota</taxon>
        <taxon>Metazoa</taxon>
        <taxon>Chordata</taxon>
        <taxon>Craniata</taxon>
        <taxon>Vertebrata</taxon>
        <taxon>Euteleostomi</taxon>
        <taxon>Lepidosauria</taxon>
        <taxon>Squamata</taxon>
        <taxon>Bifurcata</taxon>
        <taxon>Unidentata</taxon>
        <taxon>Episquamata</taxon>
        <taxon>Toxicofera</taxon>
        <taxon>Serpentes</taxon>
        <taxon>Colubroidea</taxon>
        <taxon>Colubridae</taxon>
        <taxon>Colubrinae</taxon>
        <taxon>Pantherophis</taxon>
    </lineage>
</organism>
<dbReference type="PANTHER" id="PTHR23048">
    <property type="entry name" value="MYOSIN LIGHT CHAIN 1, 3"/>
    <property type="match status" value="1"/>
</dbReference>
<comment type="function">
    <text evidence="1">May be involved in the cellular control mechanism of the secretion of toxins from the gland into the venom.</text>
</comment>
<feature type="domain" description="EF-hand" evidence="7">
    <location>
        <begin position="116"/>
        <end position="151"/>
    </location>
</feature>
<dbReference type="InterPro" id="IPR050230">
    <property type="entry name" value="CALM/Myosin/TropC-like"/>
</dbReference>
<feature type="domain" description="EF-hand" evidence="7">
    <location>
        <begin position="8"/>
        <end position="43"/>
    </location>
</feature>
<keyword evidence="4" id="KW-0479">Metal-binding</keyword>
<dbReference type="InterPro" id="IPR002048">
    <property type="entry name" value="EF_hand_dom"/>
</dbReference>
<dbReference type="PROSITE" id="PS50222">
    <property type="entry name" value="EF_HAND_2"/>
    <property type="match status" value="9"/>
</dbReference>
<dbReference type="PANTHER" id="PTHR23048:SF0">
    <property type="entry name" value="CALMODULIN LIKE 3"/>
    <property type="match status" value="1"/>
</dbReference>
<feature type="domain" description="EF-hand" evidence="7">
    <location>
        <begin position="373"/>
        <end position="408"/>
    </location>
</feature>
<reference evidence="9" key="1">
    <citation type="submission" date="2025-08" db="UniProtKB">
        <authorList>
            <consortium name="RefSeq"/>
        </authorList>
    </citation>
    <scope>IDENTIFICATION</scope>
    <source>
        <tissue evidence="9">Blood</tissue>
    </source>
</reference>
<comment type="similarity">
    <text evidence="2">Belongs to the calmodulin family.</text>
</comment>
<feature type="domain" description="EF-hand" evidence="7">
    <location>
        <begin position="445"/>
        <end position="477"/>
    </location>
</feature>
<evidence type="ECO:0000259" key="7">
    <source>
        <dbReference type="PROSITE" id="PS50222"/>
    </source>
</evidence>
<dbReference type="RefSeq" id="XP_060544644.1">
    <property type="nucleotide sequence ID" value="XM_060688661.1"/>
</dbReference>
<proteinExistence type="inferred from homology"/>
<dbReference type="InterPro" id="IPR011992">
    <property type="entry name" value="EF-hand-dom_pair"/>
</dbReference>
<dbReference type="InterPro" id="IPR018247">
    <property type="entry name" value="EF_Hand_1_Ca_BS"/>
</dbReference>
<gene>
    <name evidence="9" type="primary">LOC117659008</name>
</gene>
<feature type="domain" description="EF-hand" evidence="7">
    <location>
        <begin position="409"/>
        <end position="444"/>
    </location>
</feature>
<feature type="domain" description="EF-hand" evidence="7">
    <location>
        <begin position="80"/>
        <end position="115"/>
    </location>
</feature>
<dbReference type="SMART" id="SM00054">
    <property type="entry name" value="EFh"/>
    <property type="match status" value="9"/>
</dbReference>
<keyword evidence="6" id="KW-0106">Calcium</keyword>
<dbReference type="SUPFAM" id="SSF47473">
    <property type="entry name" value="EF-hand"/>
    <property type="match status" value="3"/>
</dbReference>
<keyword evidence="8" id="KW-1185">Reference proteome</keyword>
<name>A0ABM3Z8D6_PANGU</name>
<evidence type="ECO:0000256" key="1">
    <source>
        <dbReference type="ARBA" id="ARBA00002793"/>
    </source>
</evidence>
<evidence type="ECO:0000256" key="5">
    <source>
        <dbReference type="ARBA" id="ARBA00022737"/>
    </source>
</evidence>
<feature type="domain" description="EF-hand" evidence="7">
    <location>
        <begin position="337"/>
        <end position="372"/>
    </location>
</feature>
<evidence type="ECO:0000256" key="2">
    <source>
        <dbReference type="ARBA" id="ARBA00009763"/>
    </source>
</evidence>
<dbReference type="Pfam" id="PF13499">
    <property type="entry name" value="EF-hand_7"/>
    <property type="match status" value="5"/>
</dbReference>
<evidence type="ECO:0000313" key="9">
    <source>
        <dbReference type="RefSeq" id="XP_060544644.1"/>
    </source>
</evidence>
<evidence type="ECO:0000256" key="3">
    <source>
        <dbReference type="ARBA" id="ARBA00017715"/>
    </source>
</evidence>
<evidence type="ECO:0000256" key="6">
    <source>
        <dbReference type="ARBA" id="ARBA00022837"/>
    </source>
</evidence>
<dbReference type="Proteomes" id="UP001652622">
    <property type="component" value="Unplaced"/>
</dbReference>
<feature type="domain" description="EF-hand" evidence="7">
    <location>
        <begin position="183"/>
        <end position="218"/>
    </location>
</feature>
<protein>
    <recommendedName>
        <fullName evidence="3">Calglandulin</fullName>
    </recommendedName>
</protein>
<accession>A0ABM3Z8D6</accession>
<dbReference type="GeneID" id="117659008"/>